<reference evidence="1" key="1">
    <citation type="submission" date="2020-01" db="EMBL/GenBank/DDBJ databases">
        <title>Genome sequence of Kobresia littledalei, the first chromosome-level genome in the family Cyperaceae.</title>
        <authorList>
            <person name="Qu G."/>
        </authorList>
    </citation>
    <scope>NUCLEOTIDE SEQUENCE</scope>
    <source>
        <strain evidence="1">C.B.Clarke</strain>
        <tissue evidence="1">Leaf</tissue>
    </source>
</reference>
<evidence type="ECO:0000313" key="2">
    <source>
        <dbReference type="Proteomes" id="UP000623129"/>
    </source>
</evidence>
<comment type="caution">
    <text evidence="1">The sequence shown here is derived from an EMBL/GenBank/DDBJ whole genome shotgun (WGS) entry which is preliminary data.</text>
</comment>
<evidence type="ECO:0000313" key="1">
    <source>
        <dbReference type="EMBL" id="KAF3321825.1"/>
    </source>
</evidence>
<dbReference type="EMBL" id="SWLB01000026">
    <property type="protein sequence ID" value="KAF3321825.1"/>
    <property type="molecule type" value="Genomic_DNA"/>
</dbReference>
<proteinExistence type="predicted"/>
<dbReference type="AlphaFoldDB" id="A0A833VDR9"/>
<keyword evidence="2" id="KW-1185">Reference proteome</keyword>
<sequence length="104" mass="11791">MSARVTYTMEVSNAELKEWCCELLRLELHTHLNGCYTPLQCSISSSDLRRWRAGQKIKEVPGIQVLCCTAPCCPESDRPDFIKICAELLRSALKPLPPTIRVEQ</sequence>
<organism evidence="1 2">
    <name type="scientific">Carex littledalei</name>
    <dbReference type="NCBI Taxonomy" id="544730"/>
    <lineage>
        <taxon>Eukaryota</taxon>
        <taxon>Viridiplantae</taxon>
        <taxon>Streptophyta</taxon>
        <taxon>Embryophyta</taxon>
        <taxon>Tracheophyta</taxon>
        <taxon>Spermatophyta</taxon>
        <taxon>Magnoliopsida</taxon>
        <taxon>Liliopsida</taxon>
        <taxon>Poales</taxon>
        <taxon>Cyperaceae</taxon>
        <taxon>Cyperoideae</taxon>
        <taxon>Cariceae</taxon>
        <taxon>Carex</taxon>
        <taxon>Carex subgen. Euthyceras</taxon>
    </lineage>
</organism>
<name>A0A833VDR9_9POAL</name>
<dbReference type="Proteomes" id="UP000623129">
    <property type="component" value="Unassembled WGS sequence"/>
</dbReference>
<accession>A0A833VDR9</accession>
<protein>
    <submittedName>
        <fullName evidence="1">Uncharacterized protein</fullName>
    </submittedName>
</protein>
<gene>
    <name evidence="1" type="ORF">FCM35_KLT14041</name>
</gene>